<dbReference type="Proteomes" id="UP000275719">
    <property type="component" value="Unassembled WGS sequence"/>
</dbReference>
<keyword evidence="3" id="KW-1185">Reference proteome</keyword>
<reference evidence="2 3" key="1">
    <citation type="submission" date="2018-11" db="EMBL/GenBank/DDBJ databases">
        <title>Flavobacterium sp. nov., YIM 102701-2 draft genome.</title>
        <authorList>
            <person name="Li G."/>
            <person name="Jiang Y."/>
        </authorList>
    </citation>
    <scope>NUCLEOTIDE SEQUENCE [LARGE SCALE GENOMIC DNA]</scope>
    <source>
        <strain evidence="2 3">YIM 102701-2</strain>
    </source>
</reference>
<evidence type="ECO:0000313" key="3">
    <source>
        <dbReference type="Proteomes" id="UP000275719"/>
    </source>
</evidence>
<keyword evidence="1" id="KW-0732">Signal</keyword>
<dbReference type="AlphaFoldDB" id="A0A3P3W448"/>
<proteinExistence type="predicted"/>
<feature type="chain" id="PRO_5017933602" evidence="1">
    <location>
        <begin position="20"/>
        <end position="270"/>
    </location>
</feature>
<gene>
    <name evidence="2" type="ORF">EG240_13565</name>
</gene>
<dbReference type="RefSeq" id="WP_125019902.1">
    <property type="nucleotide sequence ID" value="NZ_RQVQ01000040.1"/>
</dbReference>
<organism evidence="2 3">
    <name type="scientific">Paenimyroides tangerinum</name>
    <dbReference type="NCBI Taxonomy" id="2488728"/>
    <lineage>
        <taxon>Bacteria</taxon>
        <taxon>Pseudomonadati</taxon>
        <taxon>Bacteroidota</taxon>
        <taxon>Flavobacteriia</taxon>
        <taxon>Flavobacteriales</taxon>
        <taxon>Flavobacteriaceae</taxon>
        <taxon>Paenimyroides</taxon>
    </lineage>
</organism>
<accession>A0A3P3W448</accession>
<name>A0A3P3W448_9FLAO</name>
<comment type="caution">
    <text evidence="2">The sequence shown here is derived from an EMBL/GenBank/DDBJ whole genome shotgun (WGS) entry which is preliminary data.</text>
</comment>
<dbReference type="EMBL" id="RQVQ01000040">
    <property type="protein sequence ID" value="RRJ88439.1"/>
    <property type="molecule type" value="Genomic_DNA"/>
</dbReference>
<evidence type="ECO:0000256" key="1">
    <source>
        <dbReference type="SAM" id="SignalP"/>
    </source>
</evidence>
<protein>
    <submittedName>
        <fullName evidence="2">Phosphoribosylformylglycinamidine synthase</fullName>
    </submittedName>
</protein>
<feature type="signal peptide" evidence="1">
    <location>
        <begin position="1"/>
        <end position="19"/>
    </location>
</feature>
<dbReference type="NCBIfam" id="NF041634">
    <property type="entry name" value="HAEPLYID"/>
    <property type="match status" value="1"/>
</dbReference>
<sequence length="270" mass="31129">MKLLFTTLLALTLVNFTNAQEIELKPNDSLKNLTKVKHAEPLFIDLMRDLGARKGEAEFNIGYGILNYKNKKEQNAFIEYEWAAADRLGLEVEIPLSFTKNNLGQNFNKIDGIKLATQYTFLVNEKHQTSLAIGYMHEMEFVNTNQFKKESTLFKGFLATPFFIAAKNFNQFSTLIYTGPEFEYNFKEKHTQTNWQLNASVHYMVPNSSHFIGIENNLRLEKGSIEYIMRPQIKVGILHNLAIGIVSGIPIKSKEFDLDFLTRIIWEPNF</sequence>
<dbReference type="OrthoDB" id="892490at2"/>
<evidence type="ECO:0000313" key="2">
    <source>
        <dbReference type="EMBL" id="RRJ88439.1"/>
    </source>
</evidence>
<dbReference type="InterPro" id="IPR048131">
    <property type="entry name" value="HAEPLYID-like"/>
</dbReference>